<feature type="compositionally biased region" description="Basic residues" evidence="3">
    <location>
        <begin position="308"/>
        <end position="333"/>
    </location>
</feature>
<reference evidence="5" key="1">
    <citation type="journal article" date="2015" name="Nature">
        <title>Complex archaea that bridge the gap between prokaryotes and eukaryotes.</title>
        <authorList>
            <person name="Spang A."/>
            <person name="Saw J.H."/>
            <person name="Jorgensen S.L."/>
            <person name="Zaremba-Niedzwiedzka K."/>
            <person name="Martijn J."/>
            <person name="Lind A.E."/>
            <person name="van Eijk R."/>
            <person name="Schleper C."/>
            <person name="Guy L."/>
            <person name="Ettema T.J."/>
        </authorList>
    </citation>
    <scope>NUCLEOTIDE SEQUENCE</scope>
</reference>
<dbReference type="Pfam" id="PF00849">
    <property type="entry name" value="PseudoU_synth_2"/>
    <property type="match status" value="1"/>
</dbReference>
<dbReference type="GO" id="GO:0009982">
    <property type="term" value="F:pseudouridine synthase activity"/>
    <property type="evidence" value="ECO:0007669"/>
    <property type="project" value="InterPro"/>
</dbReference>
<dbReference type="GO" id="GO:0003723">
    <property type="term" value="F:RNA binding"/>
    <property type="evidence" value="ECO:0007669"/>
    <property type="project" value="InterPro"/>
</dbReference>
<evidence type="ECO:0000313" key="5">
    <source>
        <dbReference type="EMBL" id="KKO03646.1"/>
    </source>
</evidence>
<dbReference type="Gene3D" id="3.10.290.10">
    <property type="entry name" value="RNA-binding S4 domain"/>
    <property type="match status" value="1"/>
</dbReference>
<dbReference type="SUPFAM" id="SSF55174">
    <property type="entry name" value="Alpha-L RNA-binding motif"/>
    <property type="match status" value="1"/>
</dbReference>
<dbReference type="InterPro" id="IPR002942">
    <property type="entry name" value="S4_RNA-bd"/>
</dbReference>
<dbReference type="GO" id="GO:0001522">
    <property type="term" value="P:pseudouridine synthesis"/>
    <property type="evidence" value="ECO:0007669"/>
    <property type="project" value="InterPro"/>
</dbReference>
<dbReference type="NCBIfam" id="TIGR00093">
    <property type="entry name" value="pseudouridine synthase"/>
    <property type="match status" value="1"/>
</dbReference>
<dbReference type="InterPro" id="IPR036986">
    <property type="entry name" value="S4_RNA-bd_sf"/>
</dbReference>
<gene>
    <name evidence="5" type="ORF">LCGC14_0095740</name>
</gene>
<dbReference type="InterPro" id="IPR020103">
    <property type="entry name" value="PsdUridine_synth_cat_dom_sf"/>
</dbReference>
<dbReference type="FunFam" id="3.10.290.10:FF:000003">
    <property type="entry name" value="Pseudouridine synthase"/>
    <property type="match status" value="1"/>
</dbReference>
<dbReference type="InterPro" id="IPR006145">
    <property type="entry name" value="PsdUridine_synth_RsuA/RluA"/>
</dbReference>
<dbReference type="GO" id="GO:0006364">
    <property type="term" value="P:rRNA processing"/>
    <property type="evidence" value="ECO:0007669"/>
    <property type="project" value="UniProtKB-ARBA"/>
</dbReference>
<dbReference type="InterPro" id="IPR020094">
    <property type="entry name" value="TruA/RsuA/RluB/E/F_N"/>
</dbReference>
<proteinExistence type="inferred from homology"/>
<feature type="region of interest" description="Disordered" evidence="3">
    <location>
        <begin position="236"/>
        <end position="333"/>
    </location>
</feature>
<name>A0A0F9VER0_9ZZZZ</name>
<evidence type="ECO:0000256" key="2">
    <source>
        <dbReference type="ARBA" id="ARBA00023235"/>
    </source>
</evidence>
<accession>A0A0F9VER0</accession>
<organism evidence="5">
    <name type="scientific">marine sediment metagenome</name>
    <dbReference type="NCBI Taxonomy" id="412755"/>
    <lineage>
        <taxon>unclassified sequences</taxon>
        <taxon>metagenomes</taxon>
        <taxon>ecological metagenomes</taxon>
    </lineage>
</organism>
<dbReference type="PANTHER" id="PTHR47683:SF2">
    <property type="entry name" value="RNA-BINDING S4 DOMAIN-CONTAINING PROTEIN"/>
    <property type="match status" value="1"/>
</dbReference>
<dbReference type="CDD" id="cd02870">
    <property type="entry name" value="PseudoU_synth_RsuA_like"/>
    <property type="match status" value="1"/>
</dbReference>
<feature type="compositionally biased region" description="Basic residues" evidence="3">
    <location>
        <begin position="244"/>
        <end position="259"/>
    </location>
</feature>
<feature type="domain" description="RNA-binding S4" evidence="4">
    <location>
        <begin position="1"/>
        <end position="59"/>
    </location>
</feature>
<evidence type="ECO:0000256" key="3">
    <source>
        <dbReference type="SAM" id="MobiDB-lite"/>
    </source>
</evidence>
<comment type="similarity">
    <text evidence="1">Belongs to the pseudouridine synthase RsuA family.</text>
</comment>
<dbReference type="AlphaFoldDB" id="A0A0F9VER0"/>
<dbReference type="PROSITE" id="PS01149">
    <property type="entry name" value="PSI_RSU"/>
    <property type="match status" value="1"/>
</dbReference>
<protein>
    <recommendedName>
        <fullName evidence="4">RNA-binding S4 domain-containing protein</fullName>
    </recommendedName>
</protein>
<dbReference type="SMART" id="SM00363">
    <property type="entry name" value="S4"/>
    <property type="match status" value="1"/>
</dbReference>
<feature type="compositionally biased region" description="Basic and acidic residues" evidence="3">
    <location>
        <begin position="260"/>
        <end position="274"/>
    </location>
</feature>
<keyword evidence="2" id="KW-0413">Isomerase</keyword>
<dbReference type="Gene3D" id="3.30.70.580">
    <property type="entry name" value="Pseudouridine synthase I, catalytic domain, N-terminal subdomain"/>
    <property type="match status" value="1"/>
</dbReference>
<sequence length="333" mass="36946">MRIQKMLAEVGVASRRTIEEMIGEGRITVNGKLVVALPCFVEPDTDTIHVDGELVATATGPKRYFLLNKPKDVVCTSNDPRQRTRAIDCIPSIGDRVYCVGRLDADSTGLILLTNDGELTQHLTHPKYGVIKTYVALIDGQLTGEKVEQFKKGVWLDGHRTAGAMIRVLKRTPKSSLLQIRLTEGRNREIRRVLARLGHKVRRLHRSAIGPLTDRGMAVSDWRELSANEVEQLRTAGGFVSRKQPTRKTTVKKTGRATVKRAERATAKTTERAGVKKTKRATAKKTGRVKKASASRPPSKRPATGRGAKPRPGAKKHTRKRGPAPKRSARRRR</sequence>
<dbReference type="InterPro" id="IPR000748">
    <property type="entry name" value="PsdUridine_synth_RsuA/RluB/E/F"/>
</dbReference>
<dbReference type="InterPro" id="IPR018496">
    <property type="entry name" value="PsdUridine_synth_RsuA/RluB_CS"/>
</dbReference>
<dbReference type="PANTHER" id="PTHR47683">
    <property type="entry name" value="PSEUDOURIDINE SYNTHASE FAMILY PROTEIN-RELATED"/>
    <property type="match status" value="1"/>
</dbReference>
<dbReference type="Pfam" id="PF01479">
    <property type="entry name" value="S4"/>
    <property type="match status" value="1"/>
</dbReference>
<feature type="compositionally biased region" description="Basic residues" evidence="3">
    <location>
        <begin position="275"/>
        <end position="293"/>
    </location>
</feature>
<dbReference type="InterPro" id="IPR042092">
    <property type="entry name" value="PsdUridine_s_RsuA/RluB/E/F_cat"/>
</dbReference>
<dbReference type="Gene3D" id="3.30.70.1560">
    <property type="entry name" value="Alpha-L RNA-binding motif"/>
    <property type="match status" value="1"/>
</dbReference>
<dbReference type="EMBL" id="LAZR01000026">
    <property type="protein sequence ID" value="KKO03646.1"/>
    <property type="molecule type" value="Genomic_DNA"/>
</dbReference>
<dbReference type="CDD" id="cd00165">
    <property type="entry name" value="S4"/>
    <property type="match status" value="1"/>
</dbReference>
<dbReference type="InterPro" id="IPR050343">
    <property type="entry name" value="RsuA_PseudoU_synthase"/>
</dbReference>
<dbReference type="PROSITE" id="PS50889">
    <property type="entry name" value="S4"/>
    <property type="match status" value="1"/>
</dbReference>
<comment type="caution">
    <text evidence="5">The sequence shown here is derived from an EMBL/GenBank/DDBJ whole genome shotgun (WGS) entry which is preliminary data.</text>
</comment>
<dbReference type="SUPFAM" id="SSF55120">
    <property type="entry name" value="Pseudouridine synthase"/>
    <property type="match status" value="1"/>
</dbReference>
<evidence type="ECO:0000259" key="4">
    <source>
        <dbReference type="SMART" id="SM00363"/>
    </source>
</evidence>
<evidence type="ECO:0000256" key="1">
    <source>
        <dbReference type="ARBA" id="ARBA00008348"/>
    </source>
</evidence>